<dbReference type="OrthoDB" id="9824356at2"/>
<dbReference type="Proteomes" id="UP000001880">
    <property type="component" value="Chromosome"/>
</dbReference>
<evidence type="ECO:0000313" key="3">
    <source>
        <dbReference type="Proteomes" id="UP000001880"/>
    </source>
</evidence>
<keyword evidence="3" id="KW-1185">Reference proteome</keyword>
<organism evidence="2 3">
    <name type="scientific">Haliangium ochraceum (strain DSM 14365 / JCM 11303 / SMP-2)</name>
    <dbReference type="NCBI Taxonomy" id="502025"/>
    <lineage>
        <taxon>Bacteria</taxon>
        <taxon>Pseudomonadati</taxon>
        <taxon>Myxococcota</taxon>
        <taxon>Polyangia</taxon>
        <taxon>Haliangiales</taxon>
        <taxon>Kofleriaceae</taxon>
        <taxon>Haliangium</taxon>
    </lineage>
</organism>
<dbReference type="AlphaFoldDB" id="D0LQ90"/>
<dbReference type="HOGENOM" id="CLU_506958_0_0_7"/>
<dbReference type="RefSeq" id="WP_012831491.1">
    <property type="nucleotide sequence ID" value="NC_013440.1"/>
</dbReference>
<feature type="signal peptide" evidence="1">
    <location>
        <begin position="1"/>
        <end position="27"/>
    </location>
</feature>
<feature type="chain" id="PRO_5003010793" description="Lipoprotein" evidence="1">
    <location>
        <begin position="28"/>
        <end position="537"/>
    </location>
</feature>
<gene>
    <name evidence="2" type="ordered locus">Hoch_6430</name>
</gene>
<proteinExistence type="predicted"/>
<evidence type="ECO:0000256" key="1">
    <source>
        <dbReference type="SAM" id="SignalP"/>
    </source>
</evidence>
<evidence type="ECO:0000313" key="2">
    <source>
        <dbReference type="EMBL" id="ACY18899.1"/>
    </source>
</evidence>
<sequence>MRSSKFSLIWLALVALLAACGGKPQPAQPVAPEPAAAQAEVPAAAAEAAELTPEDEPGSLLGYVAFQHPVLQMQSLAAFVDAVEPGAGTGISAELMLTVFSEEFGAISSAAIDLEKPLYLLFLDGFESQPVLVAAVADGDALSEVLRDDIALRLHRGYAAIGPAEALSQVSAFALTRLRDRPLSPEPSVHLRSALLMERYGTPMLAAMRSMGAQTPVQAQMLSAYADGVESLMNASESLRISIAPSPEGITVSFASDARPDTDMATFIAAQKPSPYALVGELAQPGDPVLFGGELDFRSVPDLLDSWSELSLPAMFPSGVPPEAAEIVANYMRGWSEAARGDFAMNGSYDPQAGLTLRGVFGVDDADAMRETQNGWLTLIKRFPKAMHYSNPRVRNKRAGNTSYTYLTAGFQGTPEERKIFERIWGSKLNWANAVSPDRMSLVMGPNARADLDALLKAKPAGATHEATADSQARRESLFMYFDVATLVAMAANAPLPPGGRSGIALGLGFEERTVQLRISVPVAQIEAFKLAAIALP</sequence>
<dbReference type="KEGG" id="hoh:Hoch_6430"/>
<keyword evidence="1" id="KW-0732">Signal</keyword>
<protein>
    <recommendedName>
        <fullName evidence="4">Lipoprotein</fullName>
    </recommendedName>
</protein>
<evidence type="ECO:0008006" key="4">
    <source>
        <dbReference type="Google" id="ProtNLM"/>
    </source>
</evidence>
<dbReference type="EMBL" id="CP001804">
    <property type="protein sequence ID" value="ACY18899.1"/>
    <property type="molecule type" value="Genomic_DNA"/>
</dbReference>
<accession>D0LQ90</accession>
<name>D0LQ90_HALO1</name>
<dbReference type="PROSITE" id="PS51257">
    <property type="entry name" value="PROKAR_LIPOPROTEIN"/>
    <property type="match status" value="1"/>
</dbReference>
<reference evidence="2 3" key="1">
    <citation type="journal article" date="2010" name="Stand. Genomic Sci.">
        <title>Complete genome sequence of Haliangium ochraceum type strain (SMP-2).</title>
        <authorList>
            <consortium name="US DOE Joint Genome Institute (JGI-PGF)"/>
            <person name="Ivanova N."/>
            <person name="Daum C."/>
            <person name="Lang E."/>
            <person name="Abt B."/>
            <person name="Kopitz M."/>
            <person name="Saunders E."/>
            <person name="Lapidus A."/>
            <person name="Lucas S."/>
            <person name="Glavina Del Rio T."/>
            <person name="Nolan M."/>
            <person name="Tice H."/>
            <person name="Copeland A."/>
            <person name="Cheng J.F."/>
            <person name="Chen F."/>
            <person name="Bruce D."/>
            <person name="Goodwin L."/>
            <person name="Pitluck S."/>
            <person name="Mavromatis K."/>
            <person name="Pati A."/>
            <person name="Mikhailova N."/>
            <person name="Chen A."/>
            <person name="Palaniappan K."/>
            <person name="Land M."/>
            <person name="Hauser L."/>
            <person name="Chang Y.J."/>
            <person name="Jeffries C.D."/>
            <person name="Detter J.C."/>
            <person name="Brettin T."/>
            <person name="Rohde M."/>
            <person name="Goker M."/>
            <person name="Bristow J."/>
            <person name="Markowitz V."/>
            <person name="Eisen J.A."/>
            <person name="Hugenholtz P."/>
            <person name="Kyrpides N.C."/>
            <person name="Klenk H.P."/>
        </authorList>
    </citation>
    <scope>NUCLEOTIDE SEQUENCE [LARGE SCALE GENOMIC DNA]</scope>
    <source>
        <strain evidence="3">DSM 14365 / CIP 107738 / JCM 11303 / AJ 13395 / SMP-2</strain>
    </source>
</reference>